<comment type="caution">
    <text evidence="1">The sequence shown here is derived from an EMBL/GenBank/DDBJ whole genome shotgun (WGS) entry which is preliminary data.</text>
</comment>
<dbReference type="EMBL" id="AWUE01015112">
    <property type="protein sequence ID" value="OMO99547.1"/>
    <property type="molecule type" value="Genomic_DNA"/>
</dbReference>
<gene>
    <name evidence="1" type="ORF">COLO4_13227</name>
</gene>
<evidence type="ECO:0000313" key="1">
    <source>
        <dbReference type="EMBL" id="OMO99547.1"/>
    </source>
</evidence>
<name>A0A1R3JXX3_9ROSI</name>
<protein>
    <submittedName>
        <fullName evidence="1">Uncharacterized protein</fullName>
    </submittedName>
</protein>
<reference evidence="2" key="1">
    <citation type="submission" date="2013-09" db="EMBL/GenBank/DDBJ databases">
        <title>Corchorus olitorius genome sequencing.</title>
        <authorList>
            <person name="Alam M."/>
            <person name="Haque M.S."/>
            <person name="Islam M.S."/>
            <person name="Emdad E.M."/>
            <person name="Islam M.M."/>
            <person name="Ahmed B."/>
            <person name="Halim A."/>
            <person name="Hossen Q.M.M."/>
            <person name="Hossain M.Z."/>
            <person name="Ahmed R."/>
            <person name="Khan M.M."/>
            <person name="Islam R."/>
            <person name="Rashid M.M."/>
            <person name="Khan S.A."/>
            <person name="Rahman M.S."/>
            <person name="Alam M."/>
            <person name="Yahiya A.S."/>
            <person name="Khan M.S."/>
            <person name="Azam M.S."/>
            <person name="Haque T."/>
            <person name="Lashkar M.Z.H."/>
            <person name="Akhand A.I."/>
            <person name="Morshed G."/>
            <person name="Roy S."/>
            <person name="Uddin K.S."/>
            <person name="Rabeya T."/>
            <person name="Hossain A.S."/>
            <person name="Chowdhury A."/>
            <person name="Snigdha A.R."/>
            <person name="Mortoza M.S."/>
            <person name="Matin S.A."/>
            <person name="Hoque S.M.E."/>
            <person name="Islam M.K."/>
            <person name="Roy D.K."/>
            <person name="Haider R."/>
            <person name="Moosa M.M."/>
            <person name="Elias S.M."/>
            <person name="Hasan A.M."/>
            <person name="Jahan S."/>
            <person name="Shafiuddin M."/>
            <person name="Mahmood N."/>
            <person name="Shommy N.S."/>
        </authorList>
    </citation>
    <scope>NUCLEOTIDE SEQUENCE [LARGE SCALE GENOMIC DNA]</scope>
    <source>
        <strain evidence="2">cv. O-4</strain>
    </source>
</reference>
<proteinExistence type="predicted"/>
<evidence type="ECO:0000313" key="2">
    <source>
        <dbReference type="Proteomes" id="UP000187203"/>
    </source>
</evidence>
<keyword evidence="2" id="KW-1185">Reference proteome</keyword>
<dbReference type="AlphaFoldDB" id="A0A1R3JXX3"/>
<accession>A0A1R3JXX3</accession>
<dbReference type="Proteomes" id="UP000187203">
    <property type="component" value="Unassembled WGS sequence"/>
</dbReference>
<organism evidence="1 2">
    <name type="scientific">Corchorus olitorius</name>
    <dbReference type="NCBI Taxonomy" id="93759"/>
    <lineage>
        <taxon>Eukaryota</taxon>
        <taxon>Viridiplantae</taxon>
        <taxon>Streptophyta</taxon>
        <taxon>Embryophyta</taxon>
        <taxon>Tracheophyta</taxon>
        <taxon>Spermatophyta</taxon>
        <taxon>Magnoliopsida</taxon>
        <taxon>eudicotyledons</taxon>
        <taxon>Gunneridae</taxon>
        <taxon>Pentapetalae</taxon>
        <taxon>rosids</taxon>
        <taxon>malvids</taxon>
        <taxon>Malvales</taxon>
        <taxon>Malvaceae</taxon>
        <taxon>Grewioideae</taxon>
        <taxon>Apeibeae</taxon>
        <taxon>Corchorus</taxon>
    </lineage>
</organism>
<sequence length="118" mass="12685">MPTPLDAMLAINGVSQVPDGLVLVPKEAIVEVQVATLKKESIDLGRKADDKMKPMTLSGVEYGSQEKIGIDTTHSKACDFACYRSSTKEECTSEAETTNIGPYGPFNFQDGPIRSTCA</sequence>